<accession>A0AA39WJ15</accession>
<dbReference type="InterPro" id="IPR015920">
    <property type="entry name" value="Cellobiose_DH-like_cyt"/>
</dbReference>
<protein>
    <recommendedName>
        <fullName evidence="2">Cellobiose dehydrogenase-like cytochrome domain-containing protein</fullName>
    </recommendedName>
</protein>
<evidence type="ECO:0000259" key="2">
    <source>
        <dbReference type="Pfam" id="PF16010"/>
    </source>
</evidence>
<dbReference type="PANTHER" id="PTHR47797:SF5">
    <property type="entry name" value="CELLOBIOSE DEHYDROGENASE CYTOCHROME DOMAIN-CONTAINING PROTEIN"/>
    <property type="match status" value="1"/>
</dbReference>
<dbReference type="AlphaFoldDB" id="A0AA39WJ15"/>
<feature type="region of interest" description="Disordered" evidence="1">
    <location>
        <begin position="160"/>
        <end position="182"/>
    </location>
</feature>
<comment type="caution">
    <text evidence="3">The sequence shown here is derived from an EMBL/GenBank/DDBJ whole genome shotgun (WGS) entry which is preliminary data.</text>
</comment>
<dbReference type="PANTHER" id="PTHR47797">
    <property type="entry name" value="DEHYDROGENASE, PUTATIVE (AFU_ORTHOLOGUE AFUA_8G05805)-RELATED"/>
    <property type="match status" value="1"/>
</dbReference>
<evidence type="ECO:0000256" key="1">
    <source>
        <dbReference type="SAM" id="MobiDB-lite"/>
    </source>
</evidence>
<sequence>MVTAQNITSEYHDPLTNFTFHGWASDSGYRFGLIVPPSDQATDFIAQLVGPLNTDGGGWAGVAFGRSMMGPLLLAAWPTGDPSHPVIVSPRVAHGKSADLVHVYDNHPVQVKLIPQGTTVNSTHFTATILCQGCVNSDSFEMTASSEQFGYAHSLKKVETPGSQGTRLSSHSPPDGSRGSFGIDITQAKSEEFASYAQAAVAVVDSTAAPTTAGGSRPTGTAVGVAPTGTKPSGAEGRRSGMVGLVLAGLIAAVRVMI</sequence>
<feature type="compositionally biased region" description="Polar residues" evidence="1">
    <location>
        <begin position="161"/>
        <end position="172"/>
    </location>
</feature>
<feature type="region of interest" description="Disordered" evidence="1">
    <location>
        <begin position="208"/>
        <end position="237"/>
    </location>
</feature>
<reference evidence="3" key="1">
    <citation type="submission" date="2023-06" db="EMBL/GenBank/DDBJ databases">
        <title>Genome-scale phylogeny and comparative genomics of the fungal order Sordariales.</title>
        <authorList>
            <consortium name="Lawrence Berkeley National Laboratory"/>
            <person name="Hensen N."/>
            <person name="Bonometti L."/>
            <person name="Westerberg I."/>
            <person name="Brannstrom I.O."/>
            <person name="Guillou S."/>
            <person name="Cros-Aarteil S."/>
            <person name="Calhoun S."/>
            <person name="Haridas S."/>
            <person name="Kuo A."/>
            <person name="Mondo S."/>
            <person name="Pangilinan J."/>
            <person name="Riley R."/>
            <person name="Labutti K."/>
            <person name="Andreopoulos B."/>
            <person name="Lipzen A."/>
            <person name="Chen C."/>
            <person name="Yanf M."/>
            <person name="Daum C."/>
            <person name="Ng V."/>
            <person name="Clum A."/>
            <person name="Steindorff A."/>
            <person name="Ohm R."/>
            <person name="Martin F."/>
            <person name="Silar P."/>
            <person name="Natvig D."/>
            <person name="Lalanne C."/>
            <person name="Gautier V."/>
            <person name="Ament-Velasquez S.L."/>
            <person name="Kruys A."/>
            <person name="Hutchinson M.I."/>
            <person name="Powell A.J."/>
            <person name="Barry K."/>
            <person name="Miller A.N."/>
            <person name="Grigoriev I.V."/>
            <person name="Debuchy R."/>
            <person name="Gladieux P."/>
            <person name="Thoren M.H."/>
            <person name="Johannesson H."/>
        </authorList>
    </citation>
    <scope>NUCLEOTIDE SEQUENCE</scope>
    <source>
        <strain evidence="3">CBS 606.72</strain>
    </source>
</reference>
<name>A0AA39WJ15_9PEZI</name>
<dbReference type="CDD" id="cd09630">
    <property type="entry name" value="CDH_like_cytochrome"/>
    <property type="match status" value="1"/>
</dbReference>
<keyword evidence="4" id="KW-1185">Reference proteome</keyword>
<dbReference type="SUPFAM" id="SSF49344">
    <property type="entry name" value="CBD9-like"/>
    <property type="match status" value="1"/>
</dbReference>
<dbReference type="EMBL" id="JAULSU010000005">
    <property type="protein sequence ID" value="KAK0616318.1"/>
    <property type="molecule type" value="Genomic_DNA"/>
</dbReference>
<proteinExistence type="predicted"/>
<dbReference type="Proteomes" id="UP001175000">
    <property type="component" value="Unassembled WGS sequence"/>
</dbReference>
<feature type="compositionally biased region" description="Low complexity" evidence="1">
    <location>
        <begin position="218"/>
        <end position="230"/>
    </location>
</feature>
<dbReference type="Pfam" id="PF16010">
    <property type="entry name" value="CDH-cyt"/>
    <property type="match status" value="1"/>
</dbReference>
<feature type="domain" description="Cellobiose dehydrogenase-like cytochrome" evidence="2">
    <location>
        <begin position="11"/>
        <end position="194"/>
    </location>
</feature>
<organism evidence="3 4">
    <name type="scientific">Immersiella caudata</name>
    <dbReference type="NCBI Taxonomy" id="314043"/>
    <lineage>
        <taxon>Eukaryota</taxon>
        <taxon>Fungi</taxon>
        <taxon>Dikarya</taxon>
        <taxon>Ascomycota</taxon>
        <taxon>Pezizomycotina</taxon>
        <taxon>Sordariomycetes</taxon>
        <taxon>Sordariomycetidae</taxon>
        <taxon>Sordariales</taxon>
        <taxon>Lasiosphaeriaceae</taxon>
        <taxon>Immersiella</taxon>
    </lineage>
</organism>
<gene>
    <name evidence="3" type="ORF">B0T14DRAFT_435510</name>
</gene>
<evidence type="ECO:0000313" key="3">
    <source>
        <dbReference type="EMBL" id="KAK0616318.1"/>
    </source>
</evidence>
<dbReference type="Gene3D" id="2.60.40.1210">
    <property type="entry name" value="Cellobiose dehydrogenase, cytochrome domain"/>
    <property type="match status" value="1"/>
</dbReference>
<evidence type="ECO:0000313" key="4">
    <source>
        <dbReference type="Proteomes" id="UP001175000"/>
    </source>
</evidence>